<protein>
    <recommendedName>
        <fullName evidence="4">DNA mismatch repair protein MutL</fullName>
    </recommendedName>
</protein>
<dbReference type="EMBL" id="OKRC01000007">
    <property type="protein sequence ID" value="SPE21832.1"/>
    <property type="molecule type" value="Genomic_DNA"/>
</dbReference>
<name>A0AAE8LWB0_LATSK</name>
<dbReference type="Pfam" id="PF08676">
    <property type="entry name" value="MutL_C"/>
    <property type="match status" value="1"/>
</dbReference>
<dbReference type="SUPFAM" id="SSF118116">
    <property type="entry name" value="DNA mismatch repair protein MutL"/>
    <property type="match status" value="1"/>
</dbReference>
<dbReference type="NCBIfam" id="NF000950">
    <property type="entry name" value="PRK00095.1-3"/>
    <property type="match status" value="1"/>
</dbReference>
<dbReference type="InterPro" id="IPR042121">
    <property type="entry name" value="MutL_C_regsub"/>
</dbReference>
<dbReference type="Pfam" id="PF13589">
    <property type="entry name" value="HATPase_c_3"/>
    <property type="match status" value="1"/>
</dbReference>
<sequence>MMGKIHELSEILSNQIAAGEVIERPASVVKELVENAIDANSTQVDIVVEQAGLQMIQVIDNGDGIEPEDVPVAFKRHATSKIATRQDLFKIQSLGFRGEALASIASVSDLTIETATADSLGTFAHFKGGMLEEQKTNPIRPGTAITVRDLFFNTPARLKYVKTFQTELANIVDIVNRLAMSHPQIAFTLTNDDHLLLKTAGNNDLKQTIAGIYGVTMAKKLLAVSASDLDFKLTGYVSLPELTRATRNYLSILINGRFIKNYQLNKAIIKGYGSKLMVGRYPIAVLAIEMDPLLIDVNVHPTKQEVRLSKEAALMTLIEGAIKERLATENLIPDAMQNLKRTKTVDVDQLQMNLNQITQERRHPSGTVRPVSPMPAPTTKPVTPEIAETETPLAAPTAKAPAMTPKRPLFEQPQALAKWDQKYATEAVGKPFGDQVVDETDESDETVAEPTVRFPELRYIGQLHSTFLLAEGEDGFYILDQHAAQERIKYEYYREKIGEVSTSVQNLLVPLVLEYPNSDALKIQEKTELLASVGIQLENFGQNSFVVHSHPIWIEQGQEEMTIRGMIDDVLKDGRISIAQFREKTAIMMSCKQSIKAHHHLDDAQAKALLADLAKTENPFNCPHGRPVLIHYTQKDLEKMFKRIQEPHHSWEGE</sequence>
<dbReference type="Proteomes" id="UP000239650">
    <property type="component" value="Unassembled WGS sequence"/>
</dbReference>
<dbReference type="HAMAP" id="MF_00149">
    <property type="entry name" value="DNA_mis_repair"/>
    <property type="match status" value="1"/>
</dbReference>
<feature type="region of interest" description="Disordered" evidence="5">
    <location>
        <begin position="359"/>
        <end position="404"/>
    </location>
</feature>
<comment type="function">
    <text evidence="4">This protein is involved in the repair of mismatches in DNA. It is required for dam-dependent methyl-directed DNA mismatch repair. May act as a 'molecular matchmaker', a protein that promotes the formation of a stable complex between two or more DNA-binding proteins in an ATP-dependent manner without itself being part of a final effector complex.</text>
</comment>
<dbReference type="Gene3D" id="3.30.565.10">
    <property type="entry name" value="Histidine kinase-like ATPase, C-terminal domain"/>
    <property type="match status" value="1"/>
</dbReference>
<reference evidence="8 9" key="1">
    <citation type="submission" date="2018-02" db="EMBL/GenBank/DDBJ databases">
        <authorList>
            <person name="Rodrigo-Torres L."/>
            <person name="Arahal R. D."/>
            <person name="Lucena T."/>
        </authorList>
    </citation>
    <scope>NUCLEOTIDE SEQUENCE [LARGE SCALE GENOMIC DNA]</scope>
    <source>
        <strain evidence="8 9">CECT 9267</strain>
    </source>
</reference>
<dbReference type="CDD" id="cd00782">
    <property type="entry name" value="MutL_Trans"/>
    <property type="match status" value="1"/>
</dbReference>
<dbReference type="PANTHER" id="PTHR10073:SF12">
    <property type="entry name" value="DNA MISMATCH REPAIR PROTEIN MLH1"/>
    <property type="match status" value="1"/>
</dbReference>
<organism evidence="8 9">
    <name type="scientific">Latilactobacillus sakei</name>
    <name type="common">Lactobacillus sakei</name>
    <dbReference type="NCBI Taxonomy" id="1599"/>
    <lineage>
        <taxon>Bacteria</taxon>
        <taxon>Bacillati</taxon>
        <taxon>Bacillota</taxon>
        <taxon>Bacilli</taxon>
        <taxon>Lactobacillales</taxon>
        <taxon>Lactobacillaceae</taxon>
        <taxon>Latilactobacillus</taxon>
    </lineage>
</organism>
<evidence type="ECO:0000256" key="3">
    <source>
        <dbReference type="ARBA" id="ARBA00023204"/>
    </source>
</evidence>
<dbReference type="SMART" id="SM01340">
    <property type="entry name" value="DNA_mis_repair"/>
    <property type="match status" value="1"/>
</dbReference>
<dbReference type="GO" id="GO:0016887">
    <property type="term" value="F:ATP hydrolysis activity"/>
    <property type="evidence" value="ECO:0007669"/>
    <property type="project" value="InterPro"/>
</dbReference>
<feature type="domain" description="MutL C-terminal dimerisation" evidence="6">
    <location>
        <begin position="459"/>
        <end position="601"/>
    </location>
</feature>
<dbReference type="InterPro" id="IPR020568">
    <property type="entry name" value="Ribosomal_Su5_D2-typ_SF"/>
</dbReference>
<dbReference type="Gene3D" id="3.30.230.10">
    <property type="match status" value="1"/>
</dbReference>
<evidence type="ECO:0000256" key="1">
    <source>
        <dbReference type="ARBA" id="ARBA00006082"/>
    </source>
</evidence>
<dbReference type="CDD" id="cd16926">
    <property type="entry name" value="HATPase_MutL-MLH-PMS-like"/>
    <property type="match status" value="1"/>
</dbReference>
<evidence type="ECO:0000259" key="6">
    <source>
        <dbReference type="SMART" id="SM00853"/>
    </source>
</evidence>
<dbReference type="Gene3D" id="3.30.1540.20">
    <property type="entry name" value="MutL, C-terminal domain, dimerisation subdomain"/>
    <property type="match status" value="1"/>
</dbReference>
<evidence type="ECO:0000313" key="8">
    <source>
        <dbReference type="EMBL" id="SPE21832.1"/>
    </source>
</evidence>
<dbReference type="InterPro" id="IPR014721">
    <property type="entry name" value="Ribsml_uS5_D2-typ_fold_subgr"/>
</dbReference>
<dbReference type="GO" id="GO:0005524">
    <property type="term" value="F:ATP binding"/>
    <property type="evidence" value="ECO:0007669"/>
    <property type="project" value="InterPro"/>
</dbReference>
<dbReference type="FunFam" id="3.30.1370.100:FF:000004">
    <property type="entry name" value="DNA mismatch repair endonuclease MutL"/>
    <property type="match status" value="1"/>
</dbReference>
<dbReference type="InterPro" id="IPR014762">
    <property type="entry name" value="DNA_mismatch_repair_CS"/>
</dbReference>
<dbReference type="SUPFAM" id="SSF55874">
    <property type="entry name" value="ATPase domain of HSP90 chaperone/DNA topoisomerase II/histidine kinase"/>
    <property type="match status" value="1"/>
</dbReference>
<feature type="domain" description="DNA mismatch repair protein S5" evidence="7">
    <location>
        <begin position="209"/>
        <end position="327"/>
    </location>
</feature>
<dbReference type="SMART" id="SM00853">
    <property type="entry name" value="MutL_C"/>
    <property type="match status" value="1"/>
</dbReference>
<dbReference type="InterPro" id="IPR037198">
    <property type="entry name" value="MutL_C_sf"/>
</dbReference>
<keyword evidence="3 4" id="KW-0234">DNA repair</keyword>
<dbReference type="InterPro" id="IPR038973">
    <property type="entry name" value="MutL/Mlh/Pms-like"/>
</dbReference>
<dbReference type="NCBIfam" id="TIGR00585">
    <property type="entry name" value="mutl"/>
    <property type="match status" value="1"/>
</dbReference>
<feature type="compositionally biased region" description="Low complexity" evidence="5">
    <location>
        <begin position="383"/>
        <end position="404"/>
    </location>
</feature>
<evidence type="ECO:0000256" key="5">
    <source>
        <dbReference type="SAM" id="MobiDB-lite"/>
    </source>
</evidence>
<dbReference type="SUPFAM" id="SSF54211">
    <property type="entry name" value="Ribosomal protein S5 domain 2-like"/>
    <property type="match status" value="1"/>
</dbReference>
<evidence type="ECO:0000256" key="2">
    <source>
        <dbReference type="ARBA" id="ARBA00022763"/>
    </source>
</evidence>
<dbReference type="InterPro" id="IPR020667">
    <property type="entry name" value="DNA_mismatch_repair_MutL"/>
</dbReference>
<comment type="caution">
    <text evidence="8">The sequence shown here is derived from an EMBL/GenBank/DDBJ whole genome shotgun (WGS) entry which is preliminary data.</text>
</comment>
<dbReference type="InterPro" id="IPR036890">
    <property type="entry name" value="HATPase_C_sf"/>
</dbReference>
<dbReference type="InterPro" id="IPR002099">
    <property type="entry name" value="MutL/Mlh/PMS"/>
</dbReference>
<accession>A0AAE8LWB0</accession>
<dbReference type="InterPro" id="IPR014790">
    <property type="entry name" value="MutL_C"/>
</dbReference>
<dbReference type="GO" id="GO:0140664">
    <property type="term" value="F:ATP-dependent DNA damage sensor activity"/>
    <property type="evidence" value="ECO:0007669"/>
    <property type="project" value="InterPro"/>
</dbReference>
<evidence type="ECO:0000256" key="4">
    <source>
        <dbReference type="HAMAP-Rule" id="MF_00149"/>
    </source>
</evidence>
<keyword evidence="2 4" id="KW-0227">DNA damage</keyword>
<dbReference type="GO" id="GO:0030983">
    <property type="term" value="F:mismatched DNA binding"/>
    <property type="evidence" value="ECO:0007669"/>
    <property type="project" value="InterPro"/>
</dbReference>
<dbReference type="Gene3D" id="3.30.1370.100">
    <property type="entry name" value="MutL, C-terminal domain, regulatory subdomain"/>
    <property type="match status" value="1"/>
</dbReference>
<gene>
    <name evidence="4 8" type="primary">mutL</name>
    <name evidence="8" type="ORF">LAS9267_01524</name>
</gene>
<dbReference type="GO" id="GO:0032300">
    <property type="term" value="C:mismatch repair complex"/>
    <property type="evidence" value="ECO:0007669"/>
    <property type="project" value="InterPro"/>
</dbReference>
<dbReference type="PROSITE" id="PS00058">
    <property type="entry name" value="DNA_MISMATCH_REPAIR_1"/>
    <property type="match status" value="1"/>
</dbReference>
<dbReference type="InterPro" id="IPR013507">
    <property type="entry name" value="DNA_mismatch_S5_2-like"/>
</dbReference>
<dbReference type="Pfam" id="PF01119">
    <property type="entry name" value="DNA_mis_repair"/>
    <property type="match status" value="1"/>
</dbReference>
<evidence type="ECO:0000259" key="7">
    <source>
        <dbReference type="SMART" id="SM01340"/>
    </source>
</evidence>
<dbReference type="FunFam" id="3.30.565.10:FF:000003">
    <property type="entry name" value="DNA mismatch repair endonuclease MutL"/>
    <property type="match status" value="1"/>
</dbReference>
<proteinExistence type="inferred from homology"/>
<dbReference type="PANTHER" id="PTHR10073">
    <property type="entry name" value="DNA MISMATCH REPAIR PROTEIN MLH, PMS, MUTL"/>
    <property type="match status" value="1"/>
</dbReference>
<evidence type="ECO:0000313" key="9">
    <source>
        <dbReference type="Proteomes" id="UP000239650"/>
    </source>
</evidence>
<dbReference type="AlphaFoldDB" id="A0AAE8LWB0"/>
<comment type="similarity">
    <text evidence="1 4">Belongs to the DNA mismatch repair MutL/HexB family.</text>
</comment>
<dbReference type="GO" id="GO:0006298">
    <property type="term" value="P:mismatch repair"/>
    <property type="evidence" value="ECO:0007669"/>
    <property type="project" value="UniProtKB-UniRule"/>
</dbReference>
<dbReference type="InterPro" id="IPR042120">
    <property type="entry name" value="MutL_C_dimsub"/>
</dbReference>